<evidence type="ECO:0000313" key="8">
    <source>
        <dbReference type="Proteomes" id="UP001489004"/>
    </source>
</evidence>
<feature type="domain" description="Zinc finger ZPR1-type" evidence="6">
    <location>
        <begin position="290"/>
        <end position="450"/>
    </location>
</feature>
<sequence length="531" mass="57192">MATTEAPEAQASTSGPVQFLELSADSQSDGQPMKLESLCMNCWKNGETTMLMAKIPHFREVVLCSFECPHCGLRNNEVQFAGVYGEQGIKLELTVPRADMKALSRQVVKSDAATVRIPELDLEIPAATQKGTITTVEGLLSNAADNLRLLQEERRAADPATAEALDAFLGKLDACISGEQAFTLVLDDPAGNSYVESGAANPADDEQLKIVHYQRTREQQVAVGLQPEGQEGEAAEAGESPEISASDPHHGARPVGAAAAKAGVARTHGAAAAAIMSKYSSPEEVIELPGRCFACDAETPTRMYQTNIPYFKDVIIMSNSCDKCGYRNSEVKAGGATSDKGREITLKVEQQEDLRRDVIKSETASVSVPELELELTTGTMGGLVTTVEGLLDSVAEALKRTQSFHLGDSAAQLDRSHWGAFFQGMDDCMALRRNWTLVIKDPLANSFIAPSTSDPELDPRLAAHDYERSAEEEAHFGIDHLKEEDLRELQKQGAQGQQQTQKAQGAGKQQQAPEKHPTDPSQEPASTAAEA</sequence>
<reference evidence="7 8" key="1">
    <citation type="journal article" date="2024" name="Nat. Commun.">
        <title>Phylogenomics reveals the evolutionary origins of lichenization in chlorophyte algae.</title>
        <authorList>
            <person name="Puginier C."/>
            <person name="Libourel C."/>
            <person name="Otte J."/>
            <person name="Skaloud P."/>
            <person name="Haon M."/>
            <person name="Grisel S."/>
            <person name="Petersen M."/>
            <person name="Berrin J.G."/>
            <person name="Delaux P.M."/>
            <person name="Dal Grande F."/>
            <person name="Keller J."/>
        </authorList>
    </citation>
    <scope>NUCLEOTIDE SEQUENCE [LARGE SCALE GENOMIC DNA]</scope>
    <source>
        <strain evidence="7 8">SAG 2043</strain>
    </source>
</reference>
<feature type="region of interest" description="Disordered" evidence="5">
    <location>
        <begin position="222"/>
        <end position="254"/>
    </location>
</feature>
<feature type="domain" description="Zinc finger ZPR1-type" evidence="6">
    <location>
        <begin position="37"/>
        <end position="197"/>
    </location>
</feature>
<evidence type="ECO:0000259" key="6">
    <source>
        <dbReference type="SMART" id="SM00709"/>
    </source>
</evidence>
<dbReference type="NCBIfam" id="TIGR00310">
    <property type="entry name" value="ZPR1_znf"/>
    <property type="match status" value="2"/>
</dbReference>
<protein>
    <recommendedName>
        <fullName evidence="6">Zinc finger ZPR1-type domain-containing protein</fullName>
    </recommendedName>
</protein>
<dbReference type="InterPro" id="IPR056180">
    <property type="entry name" value="ZPR1_jr_dom"/>
</dbReference>
<dbReference type="InterPro" id="IPR040141">
    <property type="entry name" value="ZPR1"/>
</dbReference>
<dbReference type="FunFam" id="2.20.25.420:FF:000002">
    <property type="entry name" value="Zinc finger protein ZPR1"/>
    <property type="match status" value="1"/>
</dbReference>
<dbReference type="InterPro" id="IPR042451">
    <property type="entry name" value="ZPR1_A/B_dom"/>
</dbReference>
<dbReference type="PANTHER" id="PTHR10876:SF0">
    <property type="entry name" value="ZINC FINGER PROTEIN ZPR1"/>
    <property type="match status" value="1"/>
</dbReference>
<evidence type="ECO:0000256" key="4">
    <source>
        <dbReference type="ARBA" id="ARBA00022833"/>
    </source>
</evidence>
<dbReference type="Gene3D" id="2.60.120.1040">
    <property type="entry name" value="ZPR1, A/B domain"/>
    <property type="match status" value="2"/>
</dbReference>
<evidence type="ECO:0000256" key="3">
    <source>
        <dbReference type="ARBA" id="ARBA00022771"/>
    </source>
</evidence>
<keyword evidence="3" id="KW-0863">Zinc-finger</keyword>
<evidence type="ECO:0000256" key="5">
    <source>
        <dbReference type="SAM" id="MobiDB-lite"/>
    </source>
</evidence>
<comment type="similarity">
    <text evidence="1">Belongs to the ZPR1 family.</text>
</comment>
<dbReference type="EMBL" id="JALJOR010000004">
    <property type="protein sequence ID" value="KAK9817693.1"/>
    <property type="molecule type" value="Genomic_DNA"/>
</dbReference>
<dbReference type="Proteomes" id="UP001489004">
    <property type="component" value="Unassembled WGS sequence"/>
</dbReference>
<dbReference type="GO" id="GO:0008270">
    <property type="term" value="F:zinc ion binding"/>
    <property type="evidence" value="ECO:0007669"/>
    <property type="project" value="UniProtKB-KW"/>
</dbReference>
<keyword evidence="2" id="KW-0479">Metal-binding</keyword>
<dbReference type="FunFam" id="2.20.25.420:FF:000001">
    <property type="entry name" value="Zinc finger protein ZPR1"/>
    <property type="match status" value="1"/>
</dbReference>
<evidence type="ECO:0000256" key="2">
    <source>
        <dbReference type="ARBA" id="ARBA00022723"/>
    </source>
</evidence>
<dbReference type="AlphaFoldDB" id="A0AAW1Q9E1"/>
<dbReference type="GO" id="GO:0005634">
    <property type="term" value="C:nucleus"/>
    <property type="evidence" value="ECO:0007669"/>
    <property type="project" value="TreeGrafter"/>
</dbReference>
<dbReference type="Pfam" id="PF03367">
    <property type="entry name" value="Zn_ribbon_ZPR1"/>
    <property type="match status" value="2"/>
</dbReference>
<dbReference type="InterPro" id="IPR004457">
    <property type="entry name" value="Znf_ZPR1"/>
</dbReference>
<accession>A0AAW1Q9E1</accession>
<keyword evidence="4" id="KW-0862">Zinc</keyword>
<dbReference type="InterPro" id="IPR042452">
    <property type="entry name" value="ZPR1_Znf1/2"/>
</dbReference>
<name>A0AAW1Q9E1_9CHLO</name>
<feature type="region of interest" description="Disordered" evidence="5">
    <location>
        <begin position="484"/>
        <end position="531"/>
    </location>
</feature>
<dbReference type="FunFam" id="2.60.120.1040:FF:000006">
    <property type="entry name" value="Zinc finger protein zpr1"/>
    <property type="match status" value="1"/>
</dbReference>
<feature type="compositionally biased region" description="Low complexity" evidence="5">
    <location>
        <begin position="491"/>
        <end position="512"/>
    </location>
</feature>
<dbReference type="PANTHER" id="PTHR10876">
    <property type="entry name" value="ZINC FINGER PROTEIN ZPR1"/>
    <property type="match status" value="1"/>
</dbReference>
<evidence type="ECO:0000313" key="7">
    <source>
        <dbReference type="EMBL" id="KAK9817693.1"/>
    </source>
</evidence>
<dbReference type="SMART" id="SM00709">
    <property type="entry name" value="Zpr1"/>
    <property type="match status" value="2"/>
</dbReference>
<organism evidence="7 8">
    <name type="scientific">[Myrmecia] bisecta</name>
    <dbReference type="NCBI Taxonomy" id="41462"/>
    <lineage>
        <taxon>Eukaryota</taxon>
        <taxon>Viridiplantae</taxon>
        <taxon>Chlorophyta</taxon>
        <taxon>core chlorophytes</taxon>
        <taxon>Trebouxiophyceae</taxon>
        <taxon>Trebouxiales</taxon>
        <taxon>Trebouxiaceae</taxon>
        <taxon>Myrmecia</taxon>
    </lineage>
</organism>
<proteinExistence type="inferred from homology"/>
<dbReference type="FunFam" id="2.60.120.1040:FF:000003">
    <property type="entry name" value="Zinc finger protein zpr1"/>
    <property type="match status" value="1"/>
</dbReference>
<comment type="caution">
    <text evidence="7">The sequence shown here is derived from an EMBL/GenBank/DDBJ whole genome shotgun (WGS) entry which is preliminary data.</text>
</comment>
<feature type="compositionally biased region" description="Low complexity" evidence="5">
    <location>
        <begin position="237"/>
        <end position="246"/>
    </location>
</feature>
<dbReference type="Gene3D" id="2.20.25.420">
    <property type="entry name" value="ZPR1, zinc finger domain"/>
    <property type="match status" value="2"/>
</dbReference>
<evidence type="ECO:0000256" key="1">
    <source>
        <dbReference type="ARBA" id="ARBA00008354"/>
    </source>
</evidence>
<dbReference type="Pfam" id="PF22794">
    <property type="entry name" value="jr-ZPR1"/>
    <property type="match status" value="2"/>
</dbReference>
<gene>
    <name evidence="7" type="ORF">WJX72_000744</name>
</gene>
<keyword evidence="8" id="KW-1185">Reference proteome</keyword>